<comment type="caution">
    <text evidence="1">The sequence shown here is derived from an EMBL/GenBank/DDBJ whole genome shotgun (WGS) entry which is preliminary data.</text>
</comment>
<dbReference type="Proteomes" id="UP000235145">
    <property type="component" value="Unassembled WGS sequence"/>
</dbReference>
<reference evidence="1 2" key="1">
    <citation type="journal article" date="2017" name="Nat. Commun.">
        <title>Genome assembly with in vitro proximity ligation data and whole-genome triplication in lettuce.</title>
        <authorList>
            <person name="Reyes-Chin-Wo S."/>
            <person name="Wang Z."/>
            <person name="Yang X."/>
            <person name="Kozik A."/>
            <person name="Arikit S."/>
            <person name="Song C."/>
            <person name="Xia L."/>
            <person name="Froenicke L."/>
            <person name="Lavelle D.O."/>
            <person name="Truco M.J."/>
            <person name="Xia R."/>
            <person name="Zhu S."/>
            <person name="Xu C."/>
            <person name="Xu H."/>
            <person name="Xu X."/>
            <person name="Cox K."/>
            <person name="Korf I."/>
            <person name="Meyers B.C."/>
            <person name="Michelmore R.W."/>
        </authorList>
    </citation>
    <scope>NUCLEOTIDE SEQUENCE [LARGE SCALE GENOMIC DNA]</scope>
    <source>
        <strain evidence="2">cv. Salinas</strain>
        <tissue evidence="1">Seedlings</tissue>
    </source>
</reference>
<protein>
    <submittedName>
        <fullName evidence="1">Uncharacterized protein</fullName>
    </submittedName>
</protein>
<evidence type="ECO:0000313" key="1">
    <source>
        <dbReference type="EMBL" id="KAJ0223489.1"/>
    </source>
</evidence>
<dbReference type="EMBL" id="NBSK02000002">
    <property type="protein sequence ID" value="KAJ0223489.1"/>
    <property type="molecule type" value="Genomic_DNA"/>
</dbReference>
<gene>
    <name evidence="1" type="ORF">LSAT_V11C200094980</name>
</gene>
<accession>A0A9R1XVT9</accession>
<dbReference type="AlphaFoldDB" id="A0A9R1XVT9"/>
<name>A0A9R1XVT9_LACSA</name>
<proteinExistence type="predicted"/>
<organism evidence="1 2">
    <name type="scientific">Lactuca sativa</name>
    <name type="common">Garden lettuce</name>
    <dbReference type="NCBI Taxonomy" id="4236"/>
    <lineage>
        <taxon>Eukaryota</taxon>
        <taxon>Viridiplantae</taxon>
        <taxon>Streptophyta</taxon>
        <taxon>Embryophyta</taxon>
        <taxon>Tracheophyta</taxon>
        <taxon>Spermatophyta</taxon>
        <taxon>Magnoliopsida</taxon>
        <taxon>eudicotyledons</taxon>
        <taxon>Gunneridae</taxon>
        <taxon>Pentapetalae</taxon>
        <taxon>asterids</taxon>
        <taxon>campanulids</taxon>
        <taxon>Asterales</taxon>
        <taxon>Asteraceae</taxon>
        <taxon>Cichorioideae</taxon>
        <taxon>Cichorieae</taxon>
        <taxon>Lactucinae</taxon>
        <taxon>Lactuca</taxon>
    </lineage>
</organism>
<evidence type="ECO:0000313" key="2">
    <source>
        <dbReference type="Proteomes" id="UP000235145"/>
    </source>
</evidence>
<keyword evidence="2" id="KW-1185">Reference proteome</keyword>
<sequence>MFEKLVLEDVRSSLEARGESLMKMNEGLMMPNEILEYDLADRDRELEVLKANHDRLLQVGLVCVMDKLIEHPECARGISNIRHLVFFASEESVRAGLKAQVDDGTYDPFASDSCSSYS</sequence>